<dbReference type="InterPro" id="IPR003959">
    <property type="entry name" value="ATPase_AAA_core"/>
</dbReference>
<feature type="compositionally biased region" description="Pro residues" evidence="1">
    <location>
        <begin position="1"/>
        <end position="25"/>
    </location>
</feature>
<organism evidence="3 4">
    <name type="scientific">Microthyrium microscopicum</name>
    <dbReference type="NCBI Taxonomy" id="703497"/>
    <lineage>
        <taxon>Eukaryota</taxon>
        <taxon>Fungi</taxon>
        <taxon>Dikarya</taxon>
        <taxon>Ascomycota</taxon>
        <taxon>Pezizomycotina</taxon>
        <taxon>Dothideomycetes</taxon>
        <taxon>Dothideomycetes incertae sedis</taxon>
        <taxon>Microthyriales</taxon>
        <taxon>Microthyriaceae</taxon>
        <taxon>Microthyrium</taxon>
    </lineage>
</organism>
<dbReference type="EMBL" id="MU004231">
    <property type="protein sequence ID" value="KAF2673829.1"/>
    <property type="molecule type" value="Genomic_DNA"/>
</dbReference>
<keyword evidence="4" id="KW-1185">Reference proteome</keyword>
<proteinExistence type="predicted"/>
<dbReference type="PANTHER" id="PTHR46411:SF2">
    <property type="entry name" value="AAA+ ATPASE DOMAIN-CONTAINING PROTEIN"/>
    <property type="match status" value="1"/>
</dbReference>
<dbReference type="OrthoDB" id="10042665at2759"/>
<dbReference type="Proteomes" id="UP000799302">
    <property type="component" value="Unassembled WGS sequence"/>
</dbReference>
<dbReference type="PANTHER" id="PTHR46411">
    <property type="entry name" value="FAMILY ATPASE, PUTATIVE-RELATED"/>
    <property type="match status" value="1"/>
</dbReference>
<dbReference type="Pfam" id="PF22942">
    <property type="entry name" value="DUF7025"/>
    <property type="match status" value="1"/>
</dbReference>
<dbReference type="SUPFAM" id="SSF52540">
    <property type="entry name" value="P-loop containing nucleoside triphosphate hydrolases"/>
    <property type="match status" value="1"/>
</dbReference>
<name>A0A6A6UNH6_9PEZI</name>
<dbReference type="Gene3D" id="3.40.50.300">
    <property type="entry name" value="P-loop containing nucleotide triphosphate hydrolases"/>
    <property type="match status" value="1"/>
</dbReference>
<dbReference type="InterPro" id="IPR054289">
    <property type="entry name" value="DUF7025"/>
</dbReference>
<evidence type="ECO:0000313" key="4">
    <source>
        <dbReference type="Proteomes" id="UP000799302"/>
    </source>
</evidence>
<accession>A0A6A6UNH6</accession>
<dbReference type="GO" id="GO:0016887">
    <property type="term" value="F:ATP hydrolysis activity"/>
    <property type="evidence" value="ECO:0007669"/>
    <property type="project" value="InterPro"/>
</dbReference>
<sequence length="788" mass="90258">MGGPPPPPPPGMNNPPYRGPPPPMPMGGGYPQAMPPPPPPQQFGALGAPIKTGSKKPVDEAKVDRLMERIRKLEEENDDLKDTHGITKKPPRFQVFHRIEGDSMTYLEPPTWELRGDDEFRLKGQLPITSQDRYLQNHKDIVFYIERDYSKDPLDEDNKKAERQGAALPEPKPEYETIRLETDEMIDAAEEFSDLQENFRDDFPEMNNLMNPIKAPYLFWYRYRKPNAFDDLEPRHQELMTLLTGWIEENYLAEYEKADALFQSGMVTKDVMQYLVRPSDVVVRKESGAYQAFLSTSWTRTKSVSAVKEKWDSFKNNDGEGSKAPLHMWFVTAWGYGFDGDFFKATTFVDFELRVEKGDEEVKITELNAFPLRFADESIRKKLEKRGKTFWSCRVKKLVSYQEEGEEAALGTGERYMIDYATYRQLHPDSAIAKRVVERAYIPEKIMKMDEAPDAPKCYLMPTSIVGYNLRRKKWVDMEVDRICEVVWNKLAFEHLVVEAGTKDLVQALVTNQIAAEKSTDLISNKGNGLVMLLHGGPGTGKTFTAESVAELAEKPLFRVTCGDIGTQAQEVEKYLESVLYLGRIWGAVVLLDEADVFLEQRTLNDLQRNALVSVFLRVLEYYDGILLLTSNRVGTFDEAFKSRIQLALHYEPLNRPQRSQIWANFFNRLKGLGESNIDYYDVEGYISILADHEMNGRQIRNAITTARQLAQFQGKDMSYEHLKHVITVASKFDRHLSTLRSGTPEEGNVRDDETTMSKYTWADWKKLTVDDPNSAGEKDQVKENDSN</sequence>
<evidence type="ECO:0000313" key="3">
    <source>
        <dbReference type="EMBL" id="KAF2673829.1"/>
    </source>
</evidence>
<dbReference type="InterPro" id="IPR027417">
    <property type="entry name" value="P-loop_NTPase"/>
</dbReference>
<feature type="domain" description="AAA+ ATPase" evidence="2">
    <location>
        <begin position="528"/>
        <end position="655"/>
    </location>
</feature>
<protein>
    <submittedName>
        <fullName evidence="3">P-loop containing nucleoside triphosphate hydrolase protein</fullName>
    </submittedName>
</protein>
<reference evidence="3" key="1">
    <citation type="journal article" date="2020" name="Stud. Mycol.">
        <title>101 Dothideomycetes genomes: a test case for predicting lifestyles and emergence of pathogens.</title>
        <authorList>
            <person name="Haridas S."/>
            <person name="Albert R."/>
            <person name="Binder M."/>
            <person name="Bloem J."/>
            <person name="Labutti K."/>
            <person name="Salamov A."/>
            <person name="Andreopoulos B."/>
            <person name="Baker S."/>
            <person name="Barry K."/>
            <person name="Bills G."/>
            <person name="Bluhm B."/>
            <person name="Cannon C."/>
            <person name="Castanera R."/>
            <person name="Culley D."/>
            <person name="Daum C."/>
            <person name="Ezra D."/>
            <person name="Gonzalez J."/>
            <person name="Henrissat B."/>
            <person name="Kuo A."/>
            <person name="Liang C."/>
            <person name="Lipzen A."/>
            <person name="Lutzoni F."/>
            <person name="Magnuson J."/>
            <person name="Mondo S."/>
            <person name="Nolan M."/>
            <person name="Ohm R."/>
            <person name="Pangilinan J."/>
            <person name="Park H.-J."/>
            <person name="Ramirez L."/>
            <person name="Alfaro M."/>
            <person name="Sun H."/>
            <person name="Tritt A."/>
            <person name="Yoshinaga Y."/>
            <person name="Zwiers L.-H."/>
            <person name="Turgeon B."/>
            <person name="Goodwin S."/>
            <person name="Spatafora J."/>
            <person name="Crous P."/>
            <person name="Grigoriev I."/>
        </authorList>
    </citation>
    <scope>NUCLEOTIDE SEQUENCE</scope>
    <source>
        <strain evidence="3">CBS 115976</strain>
    </source>
</reference>
<feature type="region of interest" description="Disordered" evidence="1">
    <location>
        <begin position="1"/>
        <end position="62"/>
    </location>
</feature>
<keyword evidence="3" id="KW-0378">Hydrolase</keyword>
<evidence type="ECO:0000259" key="2">
    <source>
        <dbReference type="SMART" id="SM00382"/>
    </source>
</evidence>
<dbReference type="Pfam" id="PF23232">
    <property type="entry name" value="AAA_lid_13"/>
    <property type="match status" value="1"/>
</dbReference>
<dbReference type="Pfam" id="PF00004">
    <property type="entry name" value="AAA"/>
    <property type="match status" value="1"/>
</dbReference>
<dbReference type="AlphaFoldDB" id="A0A6A6UNH6"/>
<dbReference type="InterPro" id="IPR056599">
    <property type="entry name" value="AAA_lid_fung"/>
</dbReference>
<dbReference type="InterPro" id="IPR003593">
    <property type="entry name" value="AAA+_ATPase"/>
</dbReference>
<evidence type="ECO:0000256" key="1">
    <source>
        <dbReference type="SAM" id="MobiDB-lite"/>
    </source>
</evidence>
<gene>
    <name evidence="3" type="ORF">BT63DRAFT_421945</name>
</gene>
<dbReference type="GO" id="GO:0005524">
    <property type="term" value="F:ATP binding"/>
    <property type="evidence" value="ECO:0007669"/>
    <property type="project" value="InterPro"/>
</dbReference>
<dbReference type="SMART" id="SM00382">
    <property type="entry name" value="AAA"/>
    <property type="match status" value="1"/>
</dbReference>